<reference evidence="2 3" key="1">
    <citation type="submission" date="2018-05" db="EMBL/GenBank/DDBJ databases">
        <title>Genome of Sphingosinicella humi QZX222.</title>
        <authorList>
            <person name="Qiao Z."/>
            <person name="Wang G."/>
        </authorList>
    </citation>
    <scope>NUCLEOTIDE SEQUENCE [LARGE SCALE GENOMIC DNA]</scope>
    <source>
        <strain evidence="2 3">QZX222</strain>
    </source>
</reference>
<dbReference type="AlphaFoldDB" id="A0A2U2IZ60"/>
<comment type="caution">
    <text evidence="2">The sequence shown here is derived from an EMBL/GenBank/DDBJ whole genome shotgun (WGS) entry which is preliminary data.</text>
</comment>
<feature type="transmembrane region" description="Helical" evidence="1">
    <location>
        <begin position="187"/>
        <end position="211"/>
    </location>
</feature>
<feature type="transmembrane region" description="Helical" evidence="1">
    <location>
        <begin position="256"/>
        <end position="277"/>
    </location>
</feature>
<dbReference type="PANTHER" id="PTHR43044:SF1">
    <property type="entry name" value="QUINOL:CYTOCHROME C OXIDOREDUCTASE QUINONE-BINDING SUBUNIT 2"/>
    <property type="match status" value="1"/>
</dbReference>
<feature type="transmembrane region" description="Helical" evidence="1">
    <location>
        <begin position="12"/>
        <end position="31"/>
    </location>
</feature>
<keyword evidence="1" id="KW-1133">Transmembrane helix</keyword>
<evidence type="ECO:0000313" key="3">
    <source>
        <dbReference type="Proteomes" id="UP000245916"/>
    </source>
</evidence>
<dbReference type="PANTHER" id="PTHR43044">
    <property type="match status" value="1"/>
</dbReference>
<keyword evidence="3" id="KW-1185">Reference proteome</keyword>
<feature type="transmembrane region" description="Helical" evidence="1">
    <location>
        <begin position="231"/>
        <end position="249"/>
    </location>
</feature>
<sequence>MPTSPTLAEAWLLAVVIVAGLAVGSLGLLMIGRLLGRDWVTPMDDELEPAAYTIPLVAILALPLAFQSFYAWDGAAALADSHPRLSGWFERDLILLRSLGYFLLWSALAWLAAARPKAHGWNAAGLLLLLPTVGLAGLDWVLTRQPFWWTSLFGFAFAVSQLPAALALAFLANTLQREHVGHAHDRSLVSALLVLALLTLWLWFTQYLAAFMGNLPAEAAWYQARLVDGRWIPLALAAGLLGGAILLLVQGHRGRWVVLVASGLILAQHFFHMGWLLRPAGTPALGLLDLLALVLIGGVWGLAWLLLMRRHDARRRQLGGTGSS</sequence>
<evidence type="ECO:0000313" key="2">
    <source>
        <dbReference type="EMBL" id="PWG01369.1"/>
    </source>
</evidence>
<keyword evidence="1" id="KW-0812">Transmembrane</keyword>
<feature type="transmembrane region" description="Helical" evidence="1">
    <location>
        <begin position="52"/>
        <end position="72"/>
    </location>
</feature>
<feature type="transmembrane region" description="Helical" evidence="1">
    <location>
        <begin position="94"/>
        <end position="113"/>
    </location>
</feature>
<feature type="transmembrane region" description="Helical" evidence="1">
    <location>
        <begin position="120"/>
        <end position="142"/>
    </location>
</feature>
<feature type="transmembrane region" description="Helical" evidence="1">
    <location>
        <begin position="148"/>
        <end position="175"/>
    </location>
</feature>
<keyword evidence="1" id="KW-0472">Membrane</keyword>
<name>A0A2U2IZ60_9SPHN</name>
<dbReference type="RefSeq" id="WP_109272430.1">
    <property type="nucleotide sequence ID" value="NZ_QFFF01000002.1"/>
</dbReference>
<organism evidence="2 3">
    <name type="scientific">Allosphingosinicella humi</name>
    <dbReference type="NCBI Taxonomy" id="2068657"/>
    <lineage>
        <taxon>Bacteria</taxon>
        <taxon>Pseudomonadati</taxon>
        <taxon>Pseudomonadota</taxon>
        <taxon>Alphaproteobacteria</taxon>
        <taxon>Sphingomonadales</taxon>
        <taxon>Sphingomonadaceae</taxon>
        <taxon>Allosphingosinicella</taxon>
    </lineage>
</organism>
<dbReference type="Proteomes" id="UP000245916">
    <property type="component" value="Unassembled WGS sequence"/>
</dbReference>
<gene>
    <name evidence="2" type="ORF">DF286_14710</name>
</gene>
<protein>
    <submittedName>
        <fullName evidence="2">Uncharacterized protein</fullName>
    </submittedName>
</protein>
<feature type="transmembrane region" description="Helical" evidence="1">
    <location>
        <begin position="283"/>
        <end position="307"/>
    </location>
</feature>
<dbReference type="OrthoDB" id="140980at2"/>
<dbReference type="EMBL" id="QFFF01000002">
    <property type="protein sequence ID" value="PWG01369.1"/>
    <property type="molecule type" value="Genomic_DNA"/>
</dbReference>
<proteinExistence type="predicted"/>
<accession>A0A2U2IZ60</accession>
<evidence type="ECO:0000256" key="1">
    <source>
        <dbReference type="SAM" id="Phobius"/>
    </source>
</evidence>